<dbReference type="SUPFAM" id="SSF54368">
    <property type="entry name" value="Glutamine synthetase, N-terminal domain"/>
    <property type="match status" value="1"/>
</dbReference>
<protein>
    <submittedName>
        <fullName evidence="9">Glutamate--ammonia ligase</fullName>
    </submittedName>
</protein>
<evidence type="ECO:0000259" key="7">
    <source>
        <dbReference type="PROSITE" id="PS51986"/>
    </source>
</evidence>
<dbReference type="InterPro" id="IPR014746">
    <property type="entry name" value="Gln_synth/guanido_kin_cat_dom"/>
</dbReference>
<comment type="similarity">
    <text evidence="1 5 6">Belongs to the glutamine synthetase family.</text>
</comment>
<evidence type="ECO:0000256" key="2">
    <source>
        <dbReference type="ARBA" id="ARBA00022598"/>
    </source>
</evidence>
<dbReference type="InterPro" id="IPR036651">
    <property type="entry name" value="Gln_synt_N_sf"/>
</dbReference>
<organism evidence="9 10">
    <name type="scientific">Mycolicibacterium canariasense</name>
    <name type="common">Mycobacterium canariasense</name>
    <dbReference type="NCBI Taxonomy" id="228230"/>
    <lineage>
        <taxon>Bacteria</taxon>
        <taxon>Bacillati</taxon>
        <taxon>Actinomycetota</taxon>
        <taxon>Actinomycetes</taxon>
        <taxon>Mycobacteriales</taxon>
        <taxon>Mycobacteriaceae</taxon>
        <taxon>Mycolicibacterium</taxon>
    </lineage>
</organism>
<evidence type="ECO:0000259" key="8">
    <source>
        <dbReference type="PROSITE" id="PS51987"/>
    </source>
</evidence>
<evidence type="ECO:0000256" key="3">
    <source>
        <dbReference type="ARBA" id="ARBA00022741"/>
    </source>
</evidence>
<name>A0A100WFS7_MYCCR</name>
<reference evidence="10" key="2">
    <citation type="submission" date="2016-02" db="EMBL/GenBank/DDBJ databases">
        <title>Draft genome sequence of five rapidly growing Mycobacterium species.</title>
        <authorList>
            <person name="Katahira K."/>
            <person name="Gotou Y."/>
            <person name="Iida K."/>
            <person name="Ogura Y."/>
            <person name="Hayashi T."/>
        </authorList>
    </citation>
    <scope>NUCLEOTIDE SEQUENCE [LARGE SCALE GENOMIC DNA]</scope>
    <source>
        <strain evidence="10">JCM15298</strain>
    </source>
</reference>
<dbReference type="AlphaFoldDB" id="A0A100WFS7"/>
<dbReference type="GO" id="GO:0006542">
    <property type="term" value="P:glutamine biosynthetic process"/>
    <property type="evidence" value="ECO:0007669"/>
    <property type="project" value="InterPro"/>
</dbReference>
<dbReference type="RefSeq" id="WP_062658372.1">
    <property type="nucleotide sequence ID" value="NZ_BCSY01000074.1"/>
</dbReference>
<dbReference type="STRING" id="228230.RMCC_4448"/>
<evidence type="ECO:0000256" key="5">
    <source>
        <dbReference type="PROSITE-ProRule" id="PRU01330"/>
    </source>
</evidence>
<proteinExistence type="inferred from homology"/>
<keyword evidence="10" id="KW-1185">Reference proteome</keyword>
<evidence type="ECO:0000256" key="1">
    <source>
        <dbReference type="ARBA" id="ARBA00009897"/>
    </source>
</evidence>
<keyword evidence="2 9" id="KW-0436">Ligase</keyword>
<accession>A0A100WFS7</accession>
<keyword evidence="4" id="KW-0067">ATP-binding</keyword>
<evidence type="ECO:0000313" key="9">
    <source>
        <dbReference type="EMBL" id="GAS97482.1"/>
    </source>
</evidence>
<dbReference type="InterPro" id="IPR008147">
    <property type="entry name" value="Gln_synt_N"/>
</dbReference>
<dbReference type="PANTHER" id="PTHR43785">
    <property type="entry name" value="GAMMA-GLUTAMYLPUTRESCINE SYNTHETASE"/>
    <property type="match status" value="1"/>
</dbReference>
<dbReference type="FunFam" id="3.30.590.10:FF:000005">
    <property type="entry name" value="Probable glutamine synthetase"/>
    <property type="match status" value="1"/>
</dbReference>
<dbReference type="SMART" id="SM01230">
    <property type="entry name" value="Gln-synt_C"/>
    <property type="match status" value="1"/>
</dbReference>
<dbReference type="PROSITE" id="PS51987">
    <property type="entry name" value="GS_CATALYTIC"/>
    <property type="match status" value="1"/>
</dbReference>
<evidence type="ECO:0000256" key="6">
    <source>
        <dbReference type="RuleBase" id="RU000384"/>
    </source>
</evidence>
<feature type="domain" description="GS catalytic" evidence="8">
    <location>
        <begin position="137"/>
        <end position="470"/>
    </location>
</feature>
<sequence length="470" mass="52040">MTNTQTHVDRMDGNQVGRPTDARIEQVREMFDRHKIRTVQFGIPDIDGLIRGKFVPAEFFLESIARRGSTIPNIIFGWDMEDTLMDCFSFSGWQTGYSDVVLMPDLSTIRPIPWESGQAFVLCDVVNTDGSAVDVSPRTILKRQVERAAKLGYSFTAGYELEFYLYRETSESAAEKGYQNLRPATPGIATFSLHRAAALEDVVGAIREGMRACDIPVLASNTEYGAGQVEINIEHSDVLTTADRVAIYKNGVRRIAEQHGLLASFMAKVATESAGSSAHIHQSVQHASDPNRNAMWGGSGPSPTMWQILAGQLESMREFTILYCPTVNSYKRRVPGSWSPVSAAWGEDNRTAALRVIANEEGACRMENRLPGADANPYLALSACVASALHGIENKLEPPAAVVGNAYDQPGTELPSSLSEAIREFENGTIARQAFGDVFVDHFAASRRWERDRHRQAVGDWELKRYFERV</sequence>
<dbReference type="PANTHER" id="PTHR43785:SF12">
    <property type="entry name" value="TYPE-1 GLUTAMINE SYNTHETASE 2"/>
    <property type="match status" value="1"/>
</dbReference>
<dbReference type="EMBL" id="BCSY01000074">
    <property type="protein sequence ID" value="GAS97482.1"/>
    <property type="molecule type" value="Genomic_DNA"/>
</dbReference>
<dbReference type="InterPro" id="IPR008146">
    <property type="entry name" value="Gln_synth_cat_dom"/>
</dbReference>
<dbReference type="GO" id="GO:0005524">
    <property type="term" value="F:ATP binding"/>
    <property type="evidence" value="ECO:0007669"/>
    <property type="project" value="UniProtKB-KW"/>
</dbReference>
<dbReference type="Proteomes" id="UP000069443">
    <property type="component" value="Unassembled WGS sequence"/>
</dbReference>
<dbReference type="Pfam" id="PF00120">
    <property type="entry name" value="Gln-synt_C"/>
    <property type="match status" value="1"/>
</dbReference>
<dbReference type="GO" id="GO:0004356">
    <property type="term" value="F:glutamine synthetase activity"/>
    <property type="evidence" value="ECO:0007669"/>
    <property type="project" value="InterPro"/>
</dbReference>
<evidence type="ECO:0000256" key="4">
    <source>
        <dbReference type="ARBA" id="ARBA00022840"/>
    </source>
</evidence>
<gene>
    <name evidence="9" type="ORF">RMCC_4448</name>
</gene>
<dbReference type="PROSITE" id="PS51986">
    <property type="entry name" value="GS_BETA_GRASP"/>
    <property type="match status" value="1"/>
</dbReference>
<dbReference type="GO" id="GO:0006576">
    <property type="term" value="P:biogenic amine metabolic process"/>
    <property type="evidence" value="ECO:0007669"/>
    <property type="project" value="UniProtKB-ARBA"/>
</dbReference>
<dbReference type="Gene3D" id="3.30.590.10">
    <property type="entry name" value="Glutamine synthetase/guanido kinase, catalytic domain"/>
    <property type="match status" value="1"/>
</dbReference>
<dbReference type="GO" id="GO:0042402">
    <property type="term" value="P:biogenic amine catabolic process"/>
    <property type="evidence" value="ECO:0007669"/>
    <property type="project" value="UniProtKB-ARBA"/>
</dbReference>
<dbReference type="Gene3D" id="3.10.20.70">
    <property type="entry name" value="Glutamine synthetase, N-terminal domain"/>
    <property type="match status" value="1"/>
</dbReference>
<evidence type="ECO:0000313" key="10">
    <source>
        <dbReference type="Proteomes" id="UP000069443"/>
    </source>
</evidence>
<comment type="caution">
    <text evidence="9">The sequence shown here is derived from an EMBL/GenBank/DDBJ whole genome shotgun (WGS) entry which is preliminary data.</text>
</comment>
<reference evidence="10" key="1">
    <citation type="journal article" date="2016" name="Genome Announc.">
        <title>Draft Genome Sequences of Five Rapidly Growing Mycobacterium Species, M. thermoresistibile, M. fortuitum subsp. acetamidolyticum, M. canariasense, M. brisbanense, and M. novocastrense.</title>
        <authorList>
            <person name="Katahira K."/>
            <person name="Ogura Y."/>
            <person name="Gotoh Y."/>
            <person name="Hayashi T."/>
        </authorList>
    </citation>
    <scope>NUCLEOTIDE SEQUENCE [LARGE SCALE GENOMIC DNA]</scope>
    <source>
        <strain evidence="10">JCM15298</strain>
    </source>
</reference>
<feature type="domain" description="GS beta-grasp" evidence="7">
    <location>
        <begin position="34"/>
        <end position="130"/>
    </location>
</feature>
<dbReference type="SUPFAM" id="SSF55931">
    <property type="entry name" value="Glutamine synthetase/guanido kinase"/>
    <property type="match status" value="1"/>
</dbReference>
<keyword evidence="3" id="KW-0547">Nucleotide-binding</keyword>